<evidence type="ECO:0000313" key="14">
    <source>
        <dbReference type="Proteomes" id="UP000256269"/>
    </source>
</evidence>
<protein>
    <recommendedName>
        <fullName evidence="2">histidine kinase</fullName>
        <ecNumber evidence="2">2.7.13.3</ecNumber>
    </recommendedName>
</protein>
<keyword evidence="10" id="KW-0812">Transmembrane</keyword>
<keyword evidence="4" id="KW-0808">Transferase</keyword>
<keyword evidence="14" id="KW-1185">Reference proteome</keyword>
<reference evidence="13 14" key="1">
    <citation type="submission" date="2018-08" db="EMBL/GenBank/DDBJ databases">
        <title>Genomic Encyclopedia of Archaeal and Bacterial Type Strains, Phase II (KMG-II): from individual species to whole genera.</title>
        <authorList>
            <person name="Goeker M."/>
        </authorList>
    </citation>
    <scope>NUCLEOTIDE SEQUENCE [LARGE SCALE GENOMIC DNA]</scope>
    <source>
        <strain evidence="13 14">DSM 45791</strain>
    </source>
</reference>
<keyword evidence="8" id="KW-0902">Two-component regulatory system</keyword>
<feature type="transmembrane region" description="Helical" evidence="10">
    <location>
        <begin position="37"/>
        <end position="54"/>
    </location>
</feature>
<dbReference type="GO" id="GO:0046983">
    <property type="term" value="F:protein dimerization activity"/>
    <property type="evidence" value="ECO:0007669"/>
    <property type="project" value="InterPro"/>
</dbReference>
<evidence type="ECO:0000256" key="10">
    <source>
        <dbReference type="SAM" id="Phobius"/>
    </source>
</evidence>
<keyword evidence="6 13" id="KW-0418">Kinase</keyword>
<keyword evidence="3" id="KW-0597">Phosphoprotein</keyword>
<organism evidence="13 14">
    <name type="scientific">Kutzneria buriramensis</name>
    <dbReference type="NCBI Taxonomy" id="1045776"/>
    <lineage>
        <taxon>Bacteria</taxon>
        <taxon>Bacillati</taxon>
        <taxon>Actinomycetota</taxon>
        <taxon>Actinomycetes</taxon>
        <taxon>Pseudonocardiales</taxon>
        <taxon>Pseudonocardiaceae</taxon>
        <taxon>Kutzneria</taxon>
    </lineage>
</organism>
<evidence type="ECO:0000256" key="5">
    <source>
        <dbReference type="ARBA" id="ARBA00022741"/>
    </source>
</evidence>
<keyword evidence="10" id="KW-1133">Transmembrane helix</keyword>
<evidence type="ECO:0000256" key="8">
    <source>
        <dbReference type="ARBA" id="ARBA00023012"/>
    </source>
</evidence>
<evidence type="ECO:0000256" key="6">
    <source>
        <dbReference type="ARBA" id="ARBA00022777"/>
    </source>
</evidence>
<name>A0A3E0GTV0_9PSEU</name>
<evidence type="ECO:0000313" key="13">
    <source>
        <dbReference type="EMBL" id="REH27672.1"/>
    </source>
</evidence>
<sequence length="353" mass="36753">MKLAAPMVDVLAAVALAAFMASVSLVDRVTQPDTRPVTPLALALLVVGGLALAVRRNHPVPAYLVAVGAATAYLWLRFAGWPVYIGAGAGLVALVVGVAATRVWVPLAAAGGVAIAVATGRPEDWNAASMVAVAVVWTVAAVLVARAAALRRRQAEQEAARRAAEERLRVARELHDVLSHSLATISLRAGVGLHLIDRQPEEAREALRAIREVSNDALAQSRAALAAVRSGPGLSELPALVDSVRASGVTVDLHVDESVPEPAGTDAYRIVQEALTNVMRHAGPEATASVRIERTEGWLQIDVTDDGVGTTATAGHGLRGMAERARTLGGELRAGPGPDGGFAVHARLPLEDR</sequence>
<feature type="transmembrane region" description="Helical" evidence="10">
    <location>
        <begin position="6"/>
        <end position="25"/>
    </location>
</feature>
<dbReference type="InterPro" id="IPR003594">
    <property type="entry name" value="HATPase_dom"/>
</dbReference>
<evidence type="ECO:0000259" key="11">
    <source>
        <dbReference type="Pfam" id="PF02518"/>
    </source>
</evidence>
<dbReference type="Proteomes" id="UP000256269">
    <property type="component" value="Unassembled WGS sequence"/>
</dbReference>
<feature type="transmembrane region" description="Helical" evidence="10">
    <location>
        <begin position="83"/>
        <end position="105"/>
    </location>
</feature>
<dbReference type="AlphaFoldDB" id="A0A3E0GTV0"/>
<dbReference type="InterPro" id="IPR036890">
    <property type="entry name" value="HATPase_C_sf"/>
</dbReference>
<proteinExistence type="predicted"/>
<feature type="transmembrane region" description="Helical" evidence="10">
    <location>
        <begin position="60"/>
        <end position="76"/>
    </location>
</feature>
<dbReference type="GO" id="GO:0000155">
    <property type="term" value="F:phosphorelay sensor kinase activity"/>
    <property type="evidence" value="ECO:0007669"/>
    <property type="project" value="InterPro"/>
</dbReference>
<dbReference type="PANTHER" id="PTHR24421:SF10">
    <property type="entry name" value="NITRATE_NITRITE SENSOR PROTEIN NARQ"/>
    <property type="match status" value="1"/>
</dbReference>
<feature type="domain" description="Signal transduction histidine kinase subgroup 3 dimerisation and phosphoacceptor" evidence="12">
    <location>
        <begin position="166"/>
        <end position="230"/>
    </location>
</feature>
<keyword evidence="7" id="KW-0067">ATP-binding</keyword>
<feature type="coiled-coil region" evidence="9">
    <location>
        <begin position="146"/>
        <end position="174"/>
    </location>
</feature>
<dbReference type="GO" id="GO:0016020">
    <property type="term" value="C:membrane"/>
    <property type="evidence" value="ECO:0007669"/>
    <property type="project" value="InterPro"/>
</dbReference>
<dbReference type="GO" id="GO:0005524">
    <property type="term" value="F:ATP binding"/>
    <property type="evidence" value="ECO:0007669"/>
    <property type="project" value="UniProtKB-KW"/>
</dbReference>
<evidence type="ECO:0000256" key="4">
    <source>
        <dbReference type="ARBA" id="ARBA00022679"/>
    </source>
</evidence>
<keyword evidence="10" id="KW-0472">Membrane</keyword>
<evidence type="ECO:0000256" key="9">
    <source>
        <dbReference type="SAM" id="Coils"/>
    </source>
</evidence>
<evidence type="ECO:0000256" key="3">
    <source>
        <dbReference type="ARBA" id="ARBA00022553"/>
    </source>
</evidence>
<dbReference type="CDD" id="cd16917">
    <property type="entry name" value="HATPase_UhpB-NarQ-NarX-like"/>
    <property type="match status" value="1"/>
</dbReference>
<dbReference type="InterPro" id="IPR011712">
    <property type="entry name" value="Sig_transdc_His_kin_sub3_dim/P"/>
</dbReference>
<comment type="catalytic activity">
    <reaction evidence="1">
        <text>ATP + protein L-histidine = ADP + protein N-phospho-L-histidine.</text>
        <dbReference type="EC" id="2.7.13.3"/>
    </reaction>
</comment>
<feature type="transmembrane region" description="Helical" evidence="10">
    <location>
        <begin position="125"/>
        <end position="145"/>
    </location>
</feature>
<evidence type="ECO:0000256" key="7">
    <source>
        <dbReference type="ARBA" id="ARBA00022840"/>
    </source>
</evidence>
<evidence type="ECO:0000256" key="1">
    <source>
        <dbReference type="ARBA" id="ARBA00000085"/>
    </source>
</evidence>
<feature type="domain" description="Histidine kinase/HSP90-like ATPase" evidence="11">
    <location>
        <begin position="266"/>
        <end position="351"/>
    </location>
</feature>
<dbReference type="PANTHER" id="PTHR24421">
    <property type="entry name" value="NITRATE/NITRITE SENSOR PROTEIN NARX-RELATED"/>
    <property type="match status" value="1"/>
</dbReference>
<dbReference type="Gene3D" id="3.30.565.10">
    <property type="entry name" value="Histidine kinase-like ATPase, C-terminal domain"/>
    <property type="match status" value="1"/>
</dbReference>
<dbReference type="InterPro" id="IPR050482">
    <property type="entry name" value="Sensor_HK_TwoCompSys"/>
</dbReference>
<dbReference type="Pfam" id="PF02518">
    <property type="entry name" value="HATPase_c"/>
    <property type="match status" value="1"/>
</dbReference>
<dbReference type="Gene3D" id="1.20.5.1930">
    <property type="match status" value="1"/>
</dbReference>
<accession>A0A3E0GTV0</accession>
<evidence type="ECO:0000259" key="12">
    <source>
        <dbReference type="Pfam" id="PF07730"/>
    </source>
</evidence>
<dbReference type="SUPFAM" id="SSF55874">
    <property type="entry name" value="ATPase domain of HSP90 chaperone/DNA topoisomerase II/histidine kinase"/>
    <property type="match status" value="1"/>
</dbReference>
<keyword evidence="9" id="KW-0175">Coiled coil</keyword>
<dbReference type="RefSeq" id="WP_116181677.1">
    <property type="nucleotide sequence ID" value="NZ_CP144375.1"/>
</dbReference>
<dbReference type="Pfam" id="PF07730">
    <property type="entry name" value="HisKA_3"/>
    <property type="match status" value="1"/>
</dbReference>
<dbReference type="EC" id="2.7.13.3" evidence="2"/>
<dbReference type="OrthoDB" id="227596at2"/>
<gene>
    <name evidence="13" type="ORF">BCF44_12960</name>
</gene>
<comment type="caution">
    <text evidence="13">The sequence shown here is derived from an EMBL/GenBank/DDBJ whole genome shotgun (WGS) entry which is preliminary data.</text>
</comment>
<dbReference type="EMBL" id="QUNO01000029">
    <property type="protein sequence ID" value="REH27672.1"/>
    <property type="molecule type" value="Genomic_DNA"/>
</dbReference>
<evidence type="ECO:0000256" key="2">
    <source>
        <dbReference type="ARBA" id="ARBA00012438"/>
    </source>
</evidence>
<keyword evidence="5" id="KW-0547">Nucleotide-binding</keyword>